<dbReference type="EMBL" id="FNJM01000006">
    <property type="protein sequence ID" value="SDP48134.1"/>
    <property type="molecule type" value="Genomic_DNA"/>
</dbReference>
<dbReference type="SUPFAM" id="SSF56327">
    <property type="entry name" value="LDH C-terminal domain-like"/>
    <property type="match status" value="1"/>
</dbReference>
<dbReference type="CDD" id="cd05296">
    <property type="entry name" value="GH4_P_beta_glucosidase"/>
    <property type="match status" value="1"/>
</dbReference>
<keyword evidence="6 11" id="KW-0464">Manganese</keyword>
<dbReference type="RefSeq" id="WP_089969605.1">
    <property type="nucleotide sequence ID" value="NZ_FNJM01000006.1"/>
</dbReference>
<evidence type="ECO:0000256" key="8">
    <source>
        <dbReference type="ARBA" id="ARBA00023295"/>
    </source>
</evidence>
<dbReference type="InterPro" id="IPR022616">
    <property type="entry name" value="Glyco_hydro_4_C"/>
</dbReference>
<dbReference type="EC" id="3.2.1.86" evidence="9"/>
<evidence type="ECO:0000256" key="4">
    <source>
        <dbReference type="ARBA" id="ARBA00022801"/>
    </source>
</evidence>
<keyword evidence="7" id="KW-0119">Carbohydrate metabolism</keyword>
<name>A0A1H0T2F8_9CLOT</name>
<dbReference type="InterPro" id="IPR015955">
    <property type="entry name" value="Lactate_DH/Glyco_Ohase_4_C"/>
</dbReference>
<keyword evidence="11" id="KW-0533">Nickel</keyword>
<dbReference type="Proteomes" id="UP000198597">
    <property type="component" value="Unassembled WGS sequence"/>
</dbReference>
<dbReference type="Pfam" id="PF02056">
    <property type="entry name" value="Glyco_hydro_4"/>
    <property type="match status" value="1"/>
</dbReference>
<dbReference type="Gene3D" id="3.40.50.720">
    <property type="entry name" value="NAD(P)-binding Rossmann-like Domain"/>
    <property type="match status" value="1"/>
</dbReference>
<comment type="cofactor">
    <cofactor evidence="13">
        <name>NAD(+)</name>
        <dbReference type="ChEBI" id="CHEBI:57540"/>
    </cofactor>
    <text evidence="13">Binds 1 NAD(+) per subunit.</text>
</comment>
<evidence type="ECO:0000256" key="13">
    <source>
        <dbReference type="RuleBase" id="RU361152"/>
    </source>
</evidence>
<dbReference type="GO" id="GO:0005975">
    <property type="term" value="P:carbohydrate metabolic process"/>
    <property type="evidence" value="ECO:0007669"/>
    <property type="project" value="InterPro"/>
</dbReference>
<evidence type="ECO:0000256" key="12">
    <source>
        <dbReference type="PIRSR" id="PIRSR601088-4"/>
    </source>
</evidence>
<dbReference type="InterPro" id="IPR019802">
    <property type="entry name" value="GlycHydrolase_4_CS"/>
</dbReference>
<keyword evidence="16" id="KW-1185">Reference proteome</keyword>
<evidence type="ECO:0000256" key="7">
    <source>
        <dbReference type="ARBA" id="ARBA00023277"/>
    </source>
</evidence>
<evidence type="ECO:0000256" key="11">
    <source>
        <dbReference type="PIRSR" id="PIRSR601088-3"/>
    </source>
</evidence>
<dbReference type="STRING" id="94869.SAMN04488529_10628"/>
<organism evidence="15 16">
    <name type="scientific">Clostridium gasigenes</name>
    <dbReference type="NCBI Taxonomy" id="94869"/>
    <lineage>
        <taxon>Bacteria</taxon>
        <taxon>Bacillati</taxon>
        <taxon>Bacillota</taxon>
        <taxon>Clostridia</taxon>
        <taxon>Eubacteriales</taxon>
        <taxon>Clostridiaceae</taxon>
        <taxon>Clostridium</taxon>
    </lineage>
</organism>
<dbReference type="GO" id="GO:0008706">
    <property type="term" value="F:6-phospho-beta-glucosidase activity"/>
    <property type="evidence" value="ECO:0007669"/>
    <property type="project" value="UniProtKB-EC"/>
</dbReference>
<evidence type="ECO:0000256" key="3">
    <source>
        <dbReference type="ARBA" id="ARBA00022723"/>
    </source>
</evidence>
<dbReference type="Pfam" id="PF11975">
    <property type="entry name" value="Glyco_hydro_4C"/>
    <property type="match status" value="1"/>
</dbReference>
<evidence type="ECO:0000256" key="6">
    <source>
        <dbReference type="ARBA" id="ARBA00023211"/>
    </source>
</evidence>
<evidence type="ECO:0000256" key="1">
    <source>
        <dbReference type="ARBA" id="ARBA00010141"/>
    </source>
</evidence>
<dbReference type="PROSITE" id="PS01324">
    <property type="entry name" value="GLYCOSYL_HYDROL_F4"/>
    <property type="match status" value="1"/>
</dbReference>
<evidence type="ECO:0000256" key="9">
    <source>
        <dbReference type="ARBA" id="ARBA00066487"/>
    </source>
</evidence>
<comment type="similarity">
    <text evidence="1 13">Belongs to the glycosyl hydrolase 4 family.</text>
</comment>
<dbReference type="GO" id="GO:0016616">
    <property type="term" value="F:oxidoreductase activity, acting on the CH-OH group of donors, NAD or NADP as acceptor"/>
    <property type="evidence" value="ECO:0007669"/>
    <property type="project" value="InterPro"/>
</dbReference>
<feature type="site" description="Increases basicity of active site Tyr" evidence="12">
    <location>
        <position position="113"/>
    </location>
</feature>
<dbReference type="Gene3D" id="3.90.110.10">
    <property type="entry name" value="Lactate dehydrogenase/glycoside hydrolase, family 4, C-terminal"/>
    <property type="match status" value="1"/>
</dbReference>
<keyword evidence="4 13" id="KW-0378">Hydrolase</keyword>
<comment type="subunit">
    <text evidence="2">Homotetramer.</text>
</comment>
<evidence type="ECO:0000259" key="14">
    <source>
        <dbReference type="Pfam" id="PF11975"/>
    </source>
</evidence>
<evidence type="ECO:0000256" key="5">
    <source>
        <dbReference type="ARBA" id="ARBA00023027"/>
    </source>
</evidence>
<reference evidence="15 16" key="1">
    <citation type="submission" date="2016-10" db="EMBL/GenBank/DDBJ databases">
        <authorList>
            <person name="de Groot N.N."/>
        </authorList>
    </citation>
    <scope>NUCLEOTIDE SEQUENCE [LARGE SCALE GENOMIC DNA]</scope>
    <source>
        <strain evidence="15 16">DSM 12272</strain>
    </source>
</reference>
<evidence type="ECO:0000313" key="15">
    <source>
        <dbReference type="EMBL" id="SDP48134.1"/>
    </source>
</evidence>
<keyword evidence="3 11" id="KW-0479">Metal-binding</keyword>
<feature type="binding site" evidence="11">
    <location>
        <position position="173"/>
    </location>
    <ligand>
        <name>Mn(2+)</name>
        <dbReference type="ChEBI" id="CHEBI:29035"/>
    </ligand>
</feature>
<dbReference type="InterPro" id="IPR001088">
    <property type="entry name" value="Glyco_hydro_4"/>
</dbReference>
<dbReference type="PRINTS" id="PR00732">
    <property type="entry name" value="GLHYDRLASE4"/>
</dbReference>
<gene>
    <name evidence="15" type="ORF">SAMN04488529_10628</name>
</gene>
<evidence type="ECO:0000256" key="2">
    <source>
        <dbReference type="ARBA" id="ARBA00011881"/>
    </source>
</evidence>
<dbReference type="AlphaFoldDB" id="A0A1H0T2F8"/>
<dbReference type="GO" id="GO:0046872">
    <property type="term" value="F:metal ion binding"/>
    <property type="evidence" value="ECO:0007669"/>
    <property type="project" value="UniProtKB-KW"/>
</dbReference>
<dbReference type="SUPFAM" id="SSF51735">
    <property type="entry name" value="NAD(P)-binding Rossmann-fold domains"/>
    <property type="match status" value="1"/>
</dbReference>
<keyword evidence="5 13" id="KW-0520">NAD</keyword>
<dbReference type="PANTHER" id="PTHR32092:SF5">
    <property type="entry name" value="6-PHOSPHO-BETA-GLUCOSIDASE"/>
    <property type="match status" value="1"/>
</dbReference>
<keyword evidence="11" id="KW-0408">Iron</keyword>
<evidence type="ECO:0000256" key="10">
    <source>
        <dbReference type="PIRSR" id="PIRSR601088-2"/>
    </source>
</evidence>
<dbReference type="PANTHER" id="PTHR32092">
    <property type="entry name" value="6-PHOSPHO-BETA-GLUCOSIDASE-RELATED"/>
    <property type="match status" value="1"/>
</dbReference>
<dbReference type="FunFam" id="3.40.50.720:FF:000163">
    <property type="entry name" value="6-phospho-beta-glucosidase"/>
    <property type="match status" value="1"/>
</dbReference>
<dbReference type="OrthoDB" id="9808275at2"/>
<keyword evidence="11" id="KW-0170">Cobalt</keyword>
<keyword evidence="8 13" id="KW-0326">Glycosidase</keyword>
<feature type="binding site" evidence="11">
    <location>
        <position position="203"/>
    </location>
    <ligand>
        <name>Mn(2+)</name>
        <dbReference type="ChEBI" id="CHEBI:29035"/>
    </ligand>
</feature>
<accession>A0A1H0T2F8</accession>
<feature type="domain" description="Glycosyl hydrolase family 4 C-terminal" evidence="14">
    <location>
        <begin position="198"/>
        <end position="415"/>
    </location>
</feature>
<evidence type="ECO:0000313" key="16">
    <source>
        <dbReference type="Proteomes" id="UP000198597"/>
    </source>
</evidence>
<sequence>MGKNGLKIVTIGGGSSYTPELVEGLIKRYDELPVSEYWLVDIEDGKEKLEIVGALAKRMVEKAGVPMTIHLTLDRREALKDADFVTTQLRVGLLPARGKDESIPLSHGFLGQETNGAGGLFKALRTVPVILDIAKDIQELCPEAWLINFTNPAGIVTEALLRYSDHKKVIGVCNVPIGLEYSFAKLLGVENNRVTVDFAGLNHMVYAERIYLDRKDVTAEVIEKMTSPDSETQTMANIKGFEWDVAFIKASGLIPCPYHRYYYKKRDMLESELEEFKKGETRAEVVMKLEKSLFELYKDVNLKVKPEELSKRGGAHYSDVACNVINGIYNDKNTIIAVNTKNNGKLKQFDDNSAVEISCYIGKNGPVPVETVTELPIFAQGLTSQIKSFERLAAEAAFTGNYNTALLAMVTNPLVLDDIRGRELLNEMLVAHKKYLPKFKNVIDQIEKVQRAEF</sequence>
<dbReference type="InterPro" id="IPR036291">
    <property type="entry name" value="NAD(P)-bd_dom_sf"/>
</dbReference>
<proteinExistence type="inferred from homology"/>
<feature type="binding site" evidence="10">
    <location>
        <position position="151"/>
    </location>
    <ligand>
        <name>substrate</name>
    </ligand>
</feature>
<feature type="binding site" evidence="10">
    <location>
        <position position="97"/>
    </location>
    <ligand>
        <name>substrate</name>
    </ligand>
</feature>
<protein>
    <recommendedName>
        <fullName evidence="9">6-phospho-beta-glucosidase</fullName>
        <ecNumber evidence="9">3.2.1.86</ecNumber>
    </recommendedName>
</protein>